<dbReference type="Proteomes" id="UP001321498">
    <property type="component" value="Chromosome"/>
</dbReference>
<name>A0ABN6XMS5_9MICO</name>
<dbReference type="Pfam" id="PF13828">
    <property type="entry name" value="DUF4190"/>
    <property type="match status" value="1"/>
</dbReference>
<evidence type="ECO:0000313" key="4">
    <source>
        <dbReference type="Proteomes" id="UP001321498"/>
    </source>
</evidence>
<keyword evidence="1" id="KW-0472">Membrane</keyword>
<keyword evidence="1" id="KW-0812">Transmembrane</keyword>
<sequence>MSQSIQPAPSYGQAPGPEQPFNILSIVAFVLSVVGISVVAIILGHIGLGQTKTRGERGRGFAIAALIIGYVTLVLEILAVIAVILIAAGVYATSGVSYAP</sequence>
<feature type="domain" description="DUF4190" evidence="2">
    <location>
        <begin position="24"/>
        <end position="78"/>
    </location>
</feature>
<proteinExistence type="predicted"/>
<gene>
    <name evidence="3" type="ORF">GCM10025866_08950</name>
</gene>
<evidence type="ECO:0000313" key="3">
    <source>
        <dbReference type="EMBL" id="BDZ44986.1"/>
    </source>
</evidence>
<keyword evidence="1" id="KW-1133">Transmembrane helix</keyword>
<protein>
    <recommendedName>
        <fullName evidence="2">DUF4190 domain-containing protein</fullName>
    </recommendedName>
</protein>
<keyword evidence="4" id="KW-1185">Reference proteome</keyword>
<reference evidence="4" key="1">
    <citation type="journal article" date="2019" name="Int. J. Syst. Evol. Microbiol.">
        <title>The Global Catalogue of Microorganisms (GCM) 10K type strain sequencing project: providing services to taxonomists for standard genome sequencing and annotation.</title>
        <authorList>
            <consortium name="The Broad Institute Genomics Platform"/>
            <consortium name="The Broad Institute Genome Sequencing Center for Infectious Disease"/>
            <person name="Wu L."/>
            <person name="Ma J."/>
        </authorList>
    </citation>
    <scope>NUCLEOTIDE SEQUENCE [LARGE SCALE GENOMIC DNA]</scope>
    <source>
        <strain evidence="4">NBRC 108725</strain>
    </source>
</reference>
<dbReference type="InterPro" id="IPR025241">
    <property type="entry name" value="DUF4190"/>
</dbReference>
<accession>A0ABN6XMS5</accession>
<organism evidence="3 4">
    <name type="scientific">Naasia aerilata</name>
    <dbReference type="NCBI Taxonomy" id="1162966"/>
    <lineage>
        <taxon>Bacteria</taxon>
        <taxon>Bacillati</taxon>
        <taxon>Actinomycetota</taxon>
        <taxon>Actinomycetes</taxon>
        <taxon>Micrococcales</taxon>
        <taxon>Microbacteriaceae</taxon>
        <taxon>Naasia</taxon>
    </lineage>
</organism>
<feature type="transmembrane region" description="Helical" evidence="1">
    <location>
        <begin position="23"/>
        <end position="48"/>
    </location>
</feature>
<dbReference type="EMBL" id="AP027731">
    <property type="protein sequence ID" value="BDZ44986.1"/>
    <property type="molecule type" value="Genomic_DNA"/>
</dbReference>
<feature type="transmembrane region" description="Helical" evidence="1">
    <location>
        <begin position="60"/>
        <end position="92"/>
    </location>
</feature>
<evidence type="ECO:0000256" key="1">
    <source>
        <dbReference type="SAM" id="Phobius"/>
    </source>
</evidence>
<evidence type="ECO:0000259" key="2">
    <source>
        <dbReference type="Pfam" id="PF13828"/>
    </source>
</evidence>
<dbReference type="RefSeq" id="WP_286278384.1">
    <property type="nucleotide sequence ID" value="NZ_AP027731.1"/>
</dbReference>